<keyword evidence="3" id="KW-1185">Reference proteome</keyword>
<evidence type="ECO:0000313" key="2">
    <source>
        <dbReference type="EMBL" id="MCK8496101.1"/>
    </source>
</evidence>
<evidence type="ECO:0000256" key="1">
    <source>
        <dbReference type="SAM" id="MobiDB-lite"/>
    </source>
</evidence>
<organism evidence="2 3">
    <name type="scientific">Spirosoma liriopis</name>
    <dbReference type="NCBI Taxonomy" id="2937440"/>
    <lineage>
        <taxon>Bacteria</taxon>
        <taxon>Pseudomonadati</taxon>
        <taxon>Bacteroidota</taxon>
        <taxon>Cytophagia</taxon>
        <taxon>Cytophagales</taxon>
        <taxon>Cytophagaceae</taxon>
        <taxon>Spirosoma</taxon>
    </lineage>
</organism>
<proteinExistence type="predicted"/>
<feature type="region of interest" description="Disordered" evidence="1">
    <location>
        <begin position="96"/>
        <end position="115"/>
    </location>
</feature>
<sequence length="225" mass="25649">MLLLYDPLLTKAQPNVHDAPMLSDSAKGYWRLHTDYDSRLTRVSFYSLQDQLLYQETIKDRYVKLTKRTMAEFDDLLARLVEGHLVTDRIKSYDLPPIGQEAPSPPFSLPASKEQLAESSQAGSDQLAVELIQIEDKKVRLWYKNLAQQPLLIRIQDEVSQNMYRATHTAETNSKVFNLSGLPAGHYRFKIDCGQTIVQYSLVIAGDEGRIKLNRLATPSDRSNH</sequence>
<dbReference type="Proteomes" id="UP001202180">
    <property type="component" value="Unassembled WGS sequence"/>
</dbReference>
<name>A0ABT0HV78_9BACT</name>
<protein>
    <submittedName>
        <fullName evidence="2">Uncharacterized protein</fullName>
    </submittedName>
</protein>
<gene>
    <name evidence="2" type="ORF">M0L20_29815</name>
</gene>
<evidence type="ECO:0000313" key="3">
    <source>
        <dbReference type="Proteomes" id="UP001202180"/>
    </source>
</evidence>
<dbReference type="RefSeq" id="WP_248480981.1">
    <property type="nucleotide sequence ID" value="NZ_JALPRF010000017.1"/>
</dbReference>
<dbReference type="EMBL" id="JALPRF010000017">
    <property type="protein sequence ID" value="MCK8496101.1"/>
    <property type="molecule type" value="Genomic_DNA"/>
</dbReference>
<comment type="caution">
    <text evidence="2">The sequence shown here is derived from an EMBL/GenBank/DDBJ whole genome shotgun (WGS) entry which is preliminary data.</text>
</comment>
<reference evidence="2 3" key="1">
    <citation type="submission" date="2022-04" db="EMBL/GenBank/DDBJ databases">
        <title>Spirosoma sp. strain RP8 genome sequencing and assembly.</title>
        <authorList>
            <person name="Jung Y."/>
        </authorList>
    </citation>
    <scope>NUCLEOTIDE SEQUENCE [LARGE SCALE GENOMIC DNA]</scope>
    <source>
        <strain evidence="2 3">RP8</strain>
    </source>
</reference>
<accession>A0ABT0HV78</accession>